<organism evidence="2 3">
    <name type="scientific">Methanochimaera problematica</name>
    <dbReference type="NCBI Taxonomy" id="2609417"/>
    <lineage>
        <taxon>Archaea</taxon>
        <taxon>Methanobacteriati</taxon>
        <taxon>Methanobacteriota</taxon>
        <taxon>Stenosarchaea group</taxon>
        <taxon>Methanomicrobia</taxon>
        <taxon>Methanomicrobiales</taxon>
        <taxon>Methanomicrobiaceae</taxon>
        <taxon>Methanochimaera</taxon>
    </lineage>
</organism>
<dbReference type="RefSeq" id="WP_317137435.1">
    <property type="nucleotide sequence ID" value="NZ_CP043875.1"/>
</dbReference>
<dbReference type="GeneID" id="85229243"/>
<keyword evidence="1" id="KW-0812">Transmembrane</keyword>
<dbReference type="AlphaFoldDB" id="A0AA97FD55"/>
<proteinExistence type="predicted"/>
<evidence type="ECO:0000313" key="2">
    <source>
        <dbReference type="EMBL" id="WOF15863.1"/>
    </source>
</evidence>
<evidence type="ECO:0008006" key="4">
    <source>
        <dbReference type="Google" id="ProtNLM"/>
    </source>
</evidence>
<feature type="transmembrane region" description="Helical" evidence="1">
    <location>
        <begin position="38"/>
        <end position="62"/>
    </location>
</feature>
<keyword evidence="1" id="KW-0472">Membrane</keyword>
<keyword evidence="1" id="KW-1133">Transmembrane helix</keyword>
<dbReference type="Proteomes" id="UP001301797">
    <property type="component" value="Chromosome"/>
</dbReference>
<feature type="transmembrane region" description="Helical" evidence="1">
    <location>
        <begin position="12"/>
        <end position="32"/>
    </location>
</feature>
<keyword evidence="3" id="KW-1185">Reference proteome</keyword>
<sequence>MSKLNWEVKLGIFLIAVTCTIYSAKFIILQNPQDTVNYIFNSMGFLPINVLLVTIVLNKLLAIRSKREKFEKLNMVIGTFFSEAGNHLIKDISQNDPNLENIKNELIISNEWNDEDFEKVRKKLSSHDYDVNIDKIEIEALNGFLFSKREFLLRLLENPVLLEHESFTELLRAIFHLAEELKCRDDLSCLPKSDYMHLQGDIKRVYGTLIFQWLDYMKHLNKHYPYLFSLEMRTNPFDLNSSPVVEK</sequence>
<dbReference type="EMBL" id="CP043875">
    <property type="protein sequence ID" value="WOF15863.1"/>
    <property type="molecule type" value="Genomic_DNA"/>
</dbReference>
<dbReference type="KEGG" id="mefw:F1737_03700"/>
<evidence type="ECO:0000256" key="1">
    <source>
        <dbReference type="SAM" id="Phobius"/>
    </source>
</evidence>
<accession>A0AA97FD55</accession>
<protein>
    <recommendedName>
        <fullName evidence="4">DUF4760 domain-containing protein</fullName>
    </recommendedName>
</protein>
<evidence type="ECO:0000313" key="3">
    <source>
        <dbReference type="Proteomes" id="UP001301797"/>
    </source>
</evidence>
<reference evidence="2 3" key="1">
    <citation type="submission" date="2019-09" db="EMBL/GenBank/DDBJ databases">
        <title>The complete genome of Methanoplanus sp. FWC-SCC4.</title>
        <authorList>
            <person name="Chen S.-C."/>
            <person name="Zhou Y.-Z."/>
            <person name="Lai M.-C."/>
        </authorList>
    </citation>
    <scope>NUCLEOTIDE SEQUENCE [LARGE SCALE GENOMIC DNA]</scope>
    <source>
        <strain evidence="2 3">FWC-SCC4</strain>
    </source>
</reference>
<name>A0AA97FD55_9EURY</name>
<gene>
    <name evidence="2" type="ORF">F1737_03700</name>
</gene>